<evidence type="ECO:0000256" key="1">
    <source>
        <dbReference type="SAM" id="Phobius"/>
    </source>
</evidence>
<dbReference type="EMBL" id="FPIY01000001">
    <property type="protein sequence ID" value="SFW26337.1"/>
    <property type="molecule type" value="Genomic_DNA"/>
</dbReference>
<name>A0A1K1MTC4_9FLAO</name>
<keyword evidence="1" id="KW-1133">Transmembrane helix</keyword>
<evidence type="ECO:0000313" key="3">
    <source>
        <dbReference type="Proteomes" id="UP000183257"/>
    </source>
</evidence>
<protein>
    <submittedName>
        <fullName evidence="2">Uncharacterized protein</fullName>
    </submittedName>
</protein>
<dbReference type="OrthoDB" id="2223488at2"/>
<feature type="transmembrane region" description="Helical" evidence="1">
    <location>
        <begin position="74"/>
        <end position="107"/>
    </location>
</feature>
<keyword evidence="1" id="KW-0472">Membrane</keyword>
<organism evidence="2 3">
    <name type="scientific">Cellulophaga fucicola</name>
    <dbReference type="NCBI Taxonomy" id="76595"/>
    <lineage>
        <taxon>Bacteria</taxon>
        <taxon>Pseudomonadati</taxon>
        <taxon>Bacteroidota</taxon>
        <taxon>Flavobacteriia</taxon>
        <taxon>Flavobacteriales</taxon>
        <taxon>Flavobacteriaceae</taxon>
        <taxon>Cellulophaga</taxon>
    </lineage>
</organism>
<proteinExistence type="predicted"/>
<dbReference type="Proteomes" id="UP000183257">
    <property type="component" value="Unassembled WGS sequence"/>
</dbReference>
<dbReference type="AlphaFoldDB" id="A0A1K1MTC4"/>
<dbReference type="RefSeq" id="WP_072302533.1">
    <property type="nucleotide sequence ID" value="NZ_FPIY01000001.1"/>
</dbReference>
<dbReference type="STRING" id="76595.SAMN05660313_00886"/>
<keyword evidence="3" id="KW-1185">Reference proteome</keyword>
<sequence>MATIIIESETDARLYIGNKSIGRIKKGTNEYEFENKKFKIYAKLAWCKSQEIVINAVDNDIQTYTLKSCINEPLIGCALMFCVGLYVVTQILFFAILFFIILLYPLYYLLLKQDEYLDLK</sequence>
<keyword evidence="1" id="KW-0812">Transmembrane</keyword>
<reference evidence="3" key="1">
    <citation type="submission" date="2016-11" db="EMBL/GenBank/DDBJ databases">
        <authorList>
            <person name="Varghese N."/>
            <person name="Submissions S."/>
        </authorList>
    </citation>
    <scope>NUCLEOTIDE SEQUENCE [LARGE SCALE GENOMIC DNA]</scope>
    <source>
        <strain evidence="3">DSM 24786</strain>
    </source>
</reference>
<gene>
    <name evidence="2" type="ORF">SAMN05660313_00886</name>
</gene>
<accession>A0A1K1MTC4</accession>
<evidence type="ECO:0000313" key="2">
    <source>
        <dbReference type="EMBL" id="SFW26337.1"/>
    </source>
</evidence>